<evidence type="ECO:0000313" key="19">
    <source>
        <dbReference type="EMBL" id="EMC21969.1"/>
    </source>
</evidence>
<feature type="binding site" evidence="13 16">
    <location>
        <position position="242"/>
    </location>
    <ligand>
        <name>Mg(2+)</name>
        <dbReference type="ChEBI" id="CHEBI:18420"/>
    </ligand>
</feature>
<dbReference type="InterPro" id="IPR020810">
    <property type="entry name" value="Enolase_C"/>
</dbReference>
<gene>
    <name evidence="13 19" type="primary">eno</name>
    <name evidence="19" type="ORF">SMU82_09057</name>
</gene>
<dbReference type="FunFam" id="3.30.390.10:FF:000001">
    <property type="entry name" value="Enolase"/>
    <property type="match status" value="1"/>
</dbReference>
<dbReference type="PANTHER" id="PTHR11902:SF1">
    <property type="entry name" value="ENOLASE"/>
    <property type="match status" value="1"/>
</dbReference>
<dbReference type="InterPro" id="IPR029017">
    <property type="entry name" value="Enolase-like_N"/>
</dbReference>
<feature type="binding site" evidence="15">
    <location>
        <position position="392"/>
    </location>
    <ligand>
        <name>substrate</name>
    </ligand>
</feature>
<comment type="subcellular location">
    <subcellularLocation>
        <location evidence="13">Cytoplasm</location>
    </subcellularLocation>
    <subcellularLocation>
        <location evidence="1 13">Secreted</location>
    </subcellularLocation>
    <subcellularLocation>
        <location evidence="13">Cell surface</location>
    </subcellularLocation>
    <text evidence="13">Fractions of enolase are present in both the cytoplasm and on the cell surface.</text>
</comment>
<dbReference type="SMR" id="A0A829BKD5"/>
<comment type="pathway">
    <text evidence="2 13">Carbohydrate degradation; glycolysis; pyruvate from D-glyceraldehyde 3-phosphate: step 4/5.</text>
</comment>
<protein>
    <recommendedName>
        <fullName evidence="5 13">Enolase</fullName>
        <ecNumber evidence="4 13">4.2.1.11</ecNumber>
    </recommendedName>
    <alternativeName>
        <fullName evidence="13">2-phospho-D-glycerate hydro-lyase</fullName>
    </alternativeName>
    <alternativeName>
        <fullName evidence="13">2-phosphoglycerate dehydratase</fullName>
    </alternativeName>
</protein>
<keyword evidence="8 13" id="KW-0479">Metal-binding</keyword>
<evidence type="ECO:0000256" key="5">
    <source>
        <dbReference type="ARBA" id="ARBA00017068"/>
    </source>
</evidence>
<feature type="binding site" evidence="13">
    <location>
        <position position="341"/>
    </location>
    <ligand>
        <name>(2R)-2-phosphoglycerate</name>
        <dbReference type="ChEBI" id="CHEBI:58289"/>
    </ligand>
</feature>
<dbReference type="InterPro" id="IPR020811">
    <property type="entry name" value="Enolase_N"/>
</dbReference>
<feature type="binding site" evidence="13 16">
    <location>
        <position position="316"/>
    </location>
    <ligand>
        <name>Mg(2+)</name>
        <dbReference type="ChEBI" id="CHEBI:18420"/>
    </ligand>
</feature>
<evidence type="ECO:0000259" key="17">
    <source>
        <dbReference type="SMART" id="SM01192"/>
    </source>
</evidence>
<dbReference type="SUPFAM" id="SSF51604">
    <property type="entry name" value="Enolase C-terminal domain-like"/>
    <property type="match status" value="1"/>
</dbReference>
<evidence type="ECO:0000256" key="11">
    <source>
        <dbReference type="ARBA" id="ARBA00023239"/>
    </source>
</evidence>
<evidence type="ECO:0000256" key="7">
    <source>
        <dbReference type="ARBA" id="ARBA00022525"/>
    </source>
</evidence>
<feature type="binding site" evidence="15">
    <location>
        <position position="155"/>
    </location>
    <ligand>
        <name>substrate</name>
    </ligand>
</feature>
<dbReference type="GO" id="GO:0009986">
    <property type="term" value="C:cell surface"/>
    <property type="evidence" value="ECO:0007669"/>
    <property type="project" value="UniProtKB-SubCell"/>
</dbReference>
<dbReference type="Gene3D" id="3.30.390.10">
    <property type="entry name" value="Enolase-like, N-terminal domain"/>
    <property type="match status" value="1"/>
</dbReference>
<comment type="function">
    <text evidence="13">Catalyzes the reversible conversion of 2-phosphoglycerate (2-PG) into phosphoenolpyruvate (PEP). It is essential for the degradation of carbohydrates via glycolysis.</text>
</comment>
<dbReference type="InterPro" id="IPR036849">
    <property type="entry name" value="Enolase-like_C_sf"/>
</dbReference>
<evidence type="ECO:0000256" key="1">
    <source>
        <dbReference type="ARBA" id="ARBA00004613"/>
    </source>
</evidence>
<evidence type="ECO:0000256" key="6">
    <source>
        <dbReference type="ARBA" id="ARBA00022490"/>
    </source>
</evidence>
<proteinExistence type="inferred from homology"/>
<dbReference type="GO" id="GO:0009274">
    <property type="term" value="C:peptidoglycan-based cell wall"/>
    <property type="evidence" value="ECO:0007669"/>
    <property type="project" value="UniProtKB-ARBA"/>
</dbReference>
<evidence type="ECO:0000256" key="12">
    <source>
        <dbReference type="ARBA" id="ARBA00048951"/>
    </source>
</evidence>
<dbReference type="NCBIfam" id="TIGR01060">
    <property type="entry name" value="eno"/>
    <property type="match status" value="1"/>
</dbReference>
<dbReference type="Pfam" id="PF00113">
    <property type="entry name" value="Enolase_C"/>
    <property type="match status" value="1"/>
</dbReference>
<evidence type="ECO:0000256" key="8">
    <source>
        <dbReference type="ARBA" id="ARBA00022723"/>
    </source>
</evidence>
<dbReference type="GO" id="GO:0000287">
    <property type="term" value="F:magnesium ion binding"/>
    <property type="evidence" value="ECO:0007669"/>
    <property type="project" value="UniProtKB-UniRule"/>
</dbReference>
<dbReference type="UniPathway" id="UPA00109">
    <property type="reaction ID" value="UER00187"/>
</dbReference>
<comment type="caution">
    <text evidence="19">The sequence shown here is derived from an EMBL/GenBank/DDBJ whole genome shotgun (WGS) entry which is preliminary data.</text>
</comment>
<name>A0A829BKD5_STRMG</name>
<dbReference type="GO" id="GO:0000015">
    <property type="term" value="C:phosphopyruvate hydratase complex"/>
    <property type="evidence" value="ECO:0007669"/>
    <property type="project" value="InterPro"/>
</dbReference>
<dbReference type="SMART" id="SM01193">
    <property type="entry name" value="Enolase_N"/>
    <property type="match status" value="1"/>
</dbReference>
<dbReference type="InterPro" id="IPR000941">
    <property type="entry name" value="Enolase"/>
</dbReference>
<dbReference type="SFLD" id="SFLDF00002">
    <property type="entry name" value="enolase"/>
    <property type="match status" value="1"/>
</dbReference>
<dbReference type="Gene3D" id="3.20.20.120">
    <property type="entry name" value="Enolase-like C-terminal domain"/>
    <property type="match status" value="1"/>
</dbReference>
<accession>A0A829BKD5</accession>
<dbReference type="GO" id="GO:0006096">
    <property type="term" value="P:glycolytic process"/>
    <property type="evidence" value="ECO:0007669"/>
    <property type="project" value="UniProtKB-UniRule"/>
</dbReference>
<keyword evidence="10 13" id="KW-0324">Glycolysis</keyword>
<dbReference type="SFLD" id="SFLDG00178">
    <property type="entry name" value="enolase"/>
    <property type="match status" value="1"/>
</dbReference>
<dbReference type="AlphaFoldDB" id="A0A829BKD5"/>
<feature type="active site" description="Proton donor" evidence="13 14">
    <location>
        <position position="205"/>
    </location>
</feature>
<evidence type="ECO:0000256" key="10">
    <source>
        <dbReference type="ARBA" id="ARBA00023152"/>
    </source>
</evidence>
<dbReference type="CDD" id="cd03313">
    <property type="entry name" value="enolase"/>
    <property type="match status" value="1"/>
</dbReference>
<feature type="binding site" evidence="15">
    <location>
        <position position="164"/>
    </location>
    <ligand>
        <name>substrate</name>
    </ligand>
</feature>
<evidence type="ECO:0000256" key="13">
    <source>
        <dbReference type="HAMAP-Rule" id="MF_00318"/>
    </source>
</evidence>
<keyword evidence="6 13" id="KW-0963">Cytoplasm</keyword>
<comment type="cofactor">
    <cofactor evidence="16">
        <name>Mg(2+)</name>
        <dbReference type="ChEBI" id="CHEBI:18420"/>
    </cofactor>
    <text evidence="16">Mg(2+) is required for catalysis and for stabilizing the dimer.</text>
</comment>
<feature type="binding site" evidence="15">
    <location>
        <position position="289"/>
    </location>
    <ligand>
        <name>substrate</name>
    </ligand>
</feature>
<dbReference type="SUPFAM" id="SSF54826">
    <property type="entry name" value="Enolase N-terminal domain-like"/>
    <property type="match status" value="1"/>
</dbReference>
<keyword evidence="9 13" id="KW-0460">Magnesium</keyword>
<evidence type="ECO:0000256" key="2">
    <source>
        <dbReference type="ARBA" id="ARBA00005031"/>
    </source>
</evidence>
<dbReference type="SFLD" id="SFLDS00001">
    <property type="entry name" value="Enolase"/>
    <property type="match status" value="1"/>
</dbReference>
<feature type="binding site" evidence="15">
    <location>
        <position position="316"/>
    </location>
    <ligand>
        <name>substrate</name>
    </ligand>
</feature>
<keyword evidence="7 13" id="KW-0964">Secreted</keyword>
<sequence>MSIITDVYAREVLDSRGNPTLEVEVYTESGAFGRGMVPSGASTGEHEAVELRDGDKSRYGGLGTQKAVDNVNNIIAEALIGYDVRDQQAIDKAMIALDGTPNKGKLGANAILGVSIAVARAAADFLEIPLYSYLGGFNTKVLPTPMMNIINGGSHSDAPIAFQEFMIVPAGAPTFKEALRWGAEIFHALKKILKERGLETAVGDEGGFAPKFDGTEDAVETIIKAIETAGYKPGEEVFLGFDCASSEFYDNGVYDYTKFEGEKGAKRSAAEQIDYIEELVNKYPIITIEDAMDENDWDGWKALTARLGDRVQLVGDDFFVTNTDYLARGIKEGAANSILIKVNQIGTLTETFEAIEMAKEAGYTAVVSHRSGETEDSTIADISVATNAGQIKTGSLSRTDRIAKYNQLLRIEDQLGEVAEYRGLKSFYNLKK</sequence>
<comment type="similarity">
    <text evidence="3 13">Belongs to the enolase family.</text>
</comment>
<dbReference type="EC" id="4.2.1.11" evidence="4 13"/>
<dbReference type="GeneID" id="93859274"/>
<organism evidence="19 20">
    <name type="scientific">Streptococcus mutans SM6</name>
    <dbReference type="NCBI Taxonomy" id="857119"/>
    <lineage>
        <taxon>Bacteria</taxon>
        <taxon>Bacillati</taxon>
        <taxon>Bacillota</taxon>
        <taxon>Bacilli</taxon>
        <taxon>Lactobacillales</taxon>
        <taxon>Streptococcaceae</taxon>
        <taxon>Streptococcus</taxon>
    </lineage>
</organism>
<dbReference type="PRINTS" id="PR00148">
    <property type="entry name" value="ENOLASE"/>
</dbReference>
<evidence type="ECO:0000256" key="3">
    <source>
        <dbReference type="ARBA" id="ARBA00009604"/>
    </source>
</evidence>
<feature type="binding site" evidence="13">
    <location>
        <position position="371"/>
    </location>
    <ligand>
        <name>(2R)-2-phosphoglycerate</name>
        <dbReference type="ChEBI" id="CHEBI:58289"/>
    </ligand>
</feature>
<evidence type="ECO:0000256" key="14">
    <source>
        <dbReference type="PIRSR" id="PIRSR001400-1"/>
    </source>
</evidence>
<feature type="domain" description="Enolase C-terminal TIM barrel" evidence="17">
    <location>
        <begin position="139"/>
        <end position="429"/>
    </location>
</feature>
<dbReference type="InterPro" id="IPR020809">
    <property type="entry name" value="Enolase_CS"/>
</dbReference>
<comment type="catalytic activity">
    <reaction evidence="12">
        <text>(2R)-2-phosphoglycerate = phosphoenolpyruvate + H2O</text>
        <dbReference type="Rhea" id="RHEA:10164"/>
        <dbReference type="ChEBI" id="CHEBI:15377"/>
        <dbReference type="ChEBI" id="CHEBI:58289"/>
        <dbReference type="ChEBI" id="CHEBI:58702"/>
        <dbReference type="EC" id="4.2.1.11"/>
    </reaction>
    <physiologicalReaction direction="left-to-right" evidence="12">
        <dbReference type="Rhea" id="RHEA:10165"/>
    </physiologicalReaction>
</comment>
<dbReference type="Pfam" id="PF03952">
    <property type="entry name" value="Enolase_N"/>
    <property type="match status" value="1"/>
</dbReference>
<comment type="cofactor">
    <cofactor evidence="13">
        <name>Mg(2+)</name>
        <dbReference type="ChEBI" id="CHEBI:18420"/>
    </cofactor>
    <text evidence="13">Binds a second Mg(2+) ion via substrate during catalysis.</text>
</comment>
<evidence type="ECO:0000256" key="4">
    <source>
        <dbReference type="ARBA" id="ARBA00012058"/>
    </source>
</evidence>
<dbReference type="HAMAP" id="MF_00318">
    <property type="entry name" value="Enolase"/>
    <property type="match status" value="1"/>
</dbReference>
<dbReference type="GO" id="GO:0005576">
    <property type="term" value="C:extracellular region"/>
    <property type="evidence" value="ECO:0007669"/>
    <property type="project" value="UniProtKB-SubCell"/>
</dbReference>
<evidence type="ECO:0000313" key="20">
    <source>
        <dbReference type="Proteomes" id="UP000011676"/>
    </source>
</evidence>
<keyword evidence="19" id="KW-0670">Pyruvate</keyword>
<reference evidence="19 20" key="1">
    <citation type="journal article" date="2013" name="Mol. Biol. Evol.">
        <title>Evolutionary and population genomics of the cavity causing bacteria Streptococcus mutans.</title>
        <authorList>
            <person name="Cornejo O.E."/>
            <person name="Lefebure T."/>
            <person name="Pavinski Bitar P.D."/>
            <person name="Lang P."/>
            <person name="Richards V.P."/>
            <person name="Eilertson K."/>
            <person name="Do T."/>
            <person name="Beighton D."/>
            <person name="Zeng L."/>
            <person name="Ahn S.J."/>
            <person name="Burne R.A."/>
            <person name="Siepel A."/>
            <person name="Bustamante C.D."/>
            <person name="Stanhope M.J."/>
        </authorList>
    </citation>
    <scope>NUCLEOTIDE SEQUENCE [LARGE SCALE GENOMIC DNA]</scope>
    <source>
        <strain evidence="19 20">SM6</strain>
    </source>
</reference>
<dbReference type="Proteomes" id="UP000011676">
    <property type="component" value="Unassembled WGS sequence"/>
</dbReference>
<feature type="binding site" evidence="13 16">
    <location>
        <position position="289"/>
    </location>
    <ligand>
        <name>Mg(2+)</name>
        <dbReference type="ChEBI" id="CHEBI:18420"/>
    </ligand>
</feature>
<dbReference type="EMBL" id="AHSR01000046">
    <property type="protein sequence ID" value="EMC21969.1"/>
    <property type="molecule type" value="Genomic_DNA"/>
</dbReference>
<feature type="binding site" evidence="13">
    <location>
        <position position="392"/>
    </location>
    <ligand>
        <name>(2R)-2-phosphoglycerate</name>
        <dbReference type="ChEBI" id="CHEBI:58289"/>
    </ligand>
</feature>
<dbReference type="PANTHER" id="PTHR11902">
    <property type="entry name" value="ENOLASE"/>
    <property type="match status" value="1"/>
</dbReference>
<dbReference type="GO" id="GO:0004634">
    <property type="term" value="F:phosphopyruvate hydratase activity"/>
    <property type="evidence" value="ECO:0007669"/>
    <property type="project" value="UniProtKB-UniRule"/>
</dbReference>
<evidence type="ECO:0000256" key="16">
    <source>
        <dbReference type="PIRSR" id="PIRSR001400-3"/>
    </source>
</evidence>
<keyword evidence="11 13" id="KW-0456">Lyase</keyword>
<evidence type="ECO:0000259" key="18">
    <source>
        <dbReference type="SMART" id="SM01193"/>
    </source>
</evidence>
<feature type="binding site" evidence="13">
    <location>
        <position position="370"/>
    </location>
    <ligand>
        <name>(2R)-2-phosphoglycerate</name>
        <dbReference type="ChEBI" id="CHEBI:58289"/>
    </ligand>
</feature>
<feature type="binding site" evidence="15">
    <location>
        <begin position="368"/>
        <end position="371"/>
    </location>
    <ligand>
        <name>substrate</name>
    </ligand>
</feature>
<dbReference type="PIRSF" id="PIRSF001400">
    <property type="entry name" value="Enolase"/>
    <property type="match status" value="1"/>
</dbReference>
<feature type="domain" description="Enolase N-terminal" evidence="18">
    <location>
        <begin position="4"/>
        <end position="134"/>
    </location>
</feature>
<feature type="binding site" evidence="13">
    <location>
        <position position="163"/>
    </location>
    <ligand>
        <name>(2R)-2-phosphoglycerate</name>
        <dbReference type="ChEBI" id="CHEBI:58289"/>
    </ligand>
</feature>
<dbReference type="FunFam" id="3.20.20.120:FF:000001">
    <property type="entry name" value="Enolase"/>
    <property type="match status" value="1"/>
</dbReference>
<dbReference type="SMART" id="SM01192">
    <property type="entry name" value="Enolase_C"/>
    <property type="match status" value="1"/>
</dbReference>
<dbReference type="RefSeq" id="WP_002263196.1">
    <property type="nucleotide sequence ID" value="NZ_AHSR01000046.1"/>
</dbReference>
<evidence type="ECO:0000256" key="15">
    <source>
        <dbReference type="PIRSR" id="PIRSR001400-2"/>
    </source>
</evidence>
<dbReference type="PROSITE" id="PS00164">
    <property type="entry name" value="ENOLASE"/>
    <property type="match status" value="1"/>
</dbReference>
<feature type="active site" description="Proton acceptor" evidence="13 14">
    <location>
        <position position="341"/>
    </location>
</feature>
<evidence type="ECO:0000256" key="9">
    <source>
        <dbReference type="ARBA" id="ARBA00022842"/>
    </source>
</evidence>